<dbReference type="OMA" id="INDMDEG"/>
<evidence type="ECO:0000313" key="2">
    <source>
        <dbReference type="EMBL" id="EER01604.1"/>
    </source>
</evidence>
<dbReference type="PANTHER" id="PTHR19446">
    <property type="entry name" value="REVERSE TRANSCRIPTASES"/>
    <property type="match status" value="1"/>
</dbReference>
<keyword evidence="3" id="KW-1185">Reference proteome</keyword>
<evidence type="ECO:0000259" key="1">
    <source>
        <dbReference type="PROSITE" id="PS50878"/>
    </source>
</evidence>
<reference evidence="2 3" key="1">
    <citation type="submission" date="2008-07" db="EMBL/GenBank/DDBJ databases">
        <authorList>
            <person name="El-Sayed N."/>
            <person name="Caler E."/>
            <person name="Inman J."/>
            <person name="Amedeo P."/>
            <person name="Hass B."/>
            <person name="Wortman J."/>
        </authorList>
    </citation>
    <scope>NUCLEOTIDE SEQUENCE [LARGE SCALE GENOMIC DNA]</scope>
    <source>
        <strain evidence="3">ATCC 50983 / TXsc</strain>
    </source>
</reference>
<feature type="domain" description="Reverse transcriptase" evidence="1">
    <location>
        <begin position="1"/>
        <end position="259"/>
    </location>
</feature>
<dbReference type="AlphaFoldDB" id="C5LNT9"/>
<proteinExistence type="predicted"/>
<evidence type="ECO:0000313" key="3">
    <source>
        <dbReference type="Proteomes" id="UP000007800"/>
    </source>
</evidence>
<dbReference type="RefSeq" id="XP_002768886.1">
    <property type="nucleotide sequence ID" value="XM_002768840.1"/>
</dbReference>
<dbReference type="InterPro" id="IPR000477">
    <property type="entry name" value="RT_dom"/>
</dbReference>
<gene>
    <name evidence="2" type="ORF">Pmar_PMAR006329</name>
</gene>
<dbReference type="PROSITE" id="PS50878">
    <property type="entry name" value="RT_POL"/>
    <property type="match status" value="1"/>
</dbReference>
<name>C5LNT9_PERM5</name>
<organism evidence="3">
    <name type="scientific">Perkinsus marinus (strain ATCC 50983 / TXsc)</name>
    <dbReference type="NCBI Taxonomy" id="423536"/>
    <lineage>
        <taxon>Eukaryota</taxon>
        <taxon>Sar</taxon>
        <taxon>Alveolata</taxon>
        <taxon>Perkinsozoa</taxon>
        <taxon>Perkinsea</taxon>
        <taxon>Perkinsida</taxon>
        <taxon>Perkinsidae</taxon>
        <taxon>Perkinsus</taxon>
    </lineage>
</organism>
<dbReference type="InterPro" id="IPR043502">
    <property type="entry name" value="DNA/RNA_pol_sf"/>
</dbReference>
<dbReference type="Proteomes" id="UP000007800">
    <property type="component" value="Unassembled WGS sequence"/>
</dbReference>
<dbReference type="SUPFAM" id="SSF56672">
    <property type="entry name" value="DNA/RNA polymerases"/>
    <property type="match status" value="1"/>
</dbReference>
<dbReference type="InParanoid" id="C5LNT9"/>
<dbReference type="EMBL" id="GG683880">
    <property type="protein sequence ID" value="EER01604.1"/>
    <property type="molecule type" value="Genomic_DNA"/>
</dbReference>
<dbReference type="OrthoDB" id="416454at2759"/>
<protein>
    <recommendedName>
        <fullName evidence="1">Reverse transcriptase domain-containing protein</fullName>
    </recommendedName>
</protein>
<sequence>MWRSGYIPKASGYGTVKGIRPITLSCTLCKLQEAVIARRLAPYTEEIIRCDEHFAYLPRRSATLMVGKMIHYAQQGLGGKLVKKKPPWAIVGLDLSNAFGTVPHCKLLQGLQSIGIPTKEIDWIRSWLGPRLNSNRYLGVDTTRMAKEGIGLAQGSVLSPLLFVYFMHYVISAIKDDLPDGPFPYRWFIYADDCHLVFKFKPRSSQEDRDRHIHYFLDRLSALLRLYNLSLSTEKTEILTSYISQSYQSKHINILGITITRRLSFHLHLKARLSKCHGITLKAWRYARSSFGVSPDSILLLAKSVWLPTLCYGLEVWGTSLAINKTTLLIDSAYRRILKLAYRLPSSAPNSFVDLLCDSPSLSYTLIDKLLVKSMHRMAHPPSPGSLPNHFSWCPSLSDKWLRILNDRLPDYGTTDWYAPGPPIPIDIANRIIIEETKQAAIIRWRSLSGIGVEVYTDGSLVKDGPEPTVGAGFVV</sequence>
<dbReference type="Pfam" id="PF00078">
    <property type="entry name" value="RVT_1"/>
    <property type="match status" value="1"/>
</dbReference>
<feature type="non-terminal residue" evidence="2">
    <location>
        <position position="476"/>
    </location>
</feature>
<dbReference type="GeneID" id="9040149"/>
<accession>C5LNT9</accession>